<dbReference type="GO" id="GO:0019901">
    <property type="term" value="F:protein kinase binding"/>
    <property type="evidence" value="ECO:0007669"/>
    <property type="project" value="InterPro"/>
</dbReference>
<accession>A0A6P6VX09</accession>
<proteinExistence type="inferred from homology"/>
<evidence type="ECO:0000256" key="2">
    <source>
        <dbReference type="ARBA" id="ARBA00022618"/>
    </source>
</evidence>
<dbReference type="Gene3D" id="1.10.472.10">
    <property type="entry name" value="Cyclin-like"/>
    <property type="match status" value="1"/>
</dbReference>
<dbReference type="PANTHER" id="PTHR15615:SF80">
    <property type="entry name" value="CYCLIN"/>
    <property type="match status" value="1"/>
</dbReference>
<dbReference type="RefSeq" id="XP_071932376.1">
    <property type="nucleotide sequence ID" value="XM_072076275.1"/>
</dbReference>
<keyword evidence="3" id="KW-0131">Cell cycle</keyword>
<dbReference type="GO" id="GO:0051301">
    <property type="term" value="P:cell division"/>
    <property type="evidence" value="ECO:0007669"/>
    <property type="project" value="UniProtKB-KW"/>
</dbReference>
<name>A0A6P6VX09_COFAR</name>
<reference evidence="6" key="1">
    <citation type="journal article" date="2025" name="Foods">
        <title>Unveiling the Microbial Signatures of Arabica Coffee Cherries: Insights into Ripeness Specific Diversity, Functional Traits, and Implications for Quality and Safety.</title>
        <authorList>
            <consortium name="RefSeq"/>
            <person name="Tenea G.N."/>
            <person name="Cifuentes V."/>
            <person name="Reyes P."/>
            <person name="Cevallos-Vallejos M."/>
        </authorList>
    </citation>
    <scope>NUCLEOTIDE SEQUENCE [LARGE SCALE GENOMIC DNA]</scope>
</reference>
<comment type="similarity">
    <text evidence="1">Belongs to the cyclin family. Cyclin U/P subfamily.</text>
</comment>
<evidence type="ECO:0000259" key="5">
    <source>
        <dbReference type="SMART" id="SM00385"/>
    </source>
</evidence>
<reference evidence="7 8" key="2">
    <citation type="submission" date="2025-04" db="UniProtKB">
        <authorList>
            <consortium name="RefSeq"/>
        </authorList>
    </citation>
    <scope>IDENTIFICATION</scope>
    <source>
        <tissue evidence="7 8">Leaves</tissue>
    </source>
</reference>
<feature type="region of interest" description="Disordered" evidence="4">
    <location>
        <begin position="207"/>
        <end position="226"/>
    </location>
</feature>
<evidence type="ECO:0000313" key="6">
    <source>
        <dbReference type="Proteomes" id="UP001652660"/>
    </source>
</evidence>
<evidence type="ECO:0000313" key="10">
    <source>
        <dbReference type="RefSeq" id="XP_071932376.1"/>
    </source>
</evidence>
<evidence type="ECO:0000313" key="8">
    <source>
        <dbReference type="RefSeq" id="XP_027107673.1"/>
    </source>
</evidence>
<dbReference type="AlphaFoldDB" id="A0A6P6VX09"/>
<dbReference type="RefSeq" id="XP_071932375.1">
    <property type="nucleotide sequence ID" value="XM_072076274.1"/>
</dbReference>
<dbReference type="OrthoDB" id="337735at2759"/>
<dbReference type="InterPro" id="IPR013922">
    <property type="entry name" value="Cyclin_PHO80-like"/>
</dbReference>
<dbReference type="InterPro" id="IPR013763">
    <property type="entry name" value="Cyclin-like_dom"/>
</dbReference>
<feature type="domain" description="Cyclin-like" evidence="5">
    <location>
        <begin position="78"/>
        <end position="162"/>
    </location>
</feature>
<dbReference type="SMART" id="SM00385">
    <property type="entry name" value="CYCLIN"/>
    <property type="match status" value="1"/>
</dbReference>
<gene>
    <name evidence="7 8 9 10" type="primary">LOC113727613</name>
</gene>
<dbReference type="RefSeq" id="XP_027107672.1">
    <property type="nucleotide sequence ID" value="XM_027251871.1"/>
</dbReference>
<dbReference type="SUPFAM" id="SSF47954">
    <property type="entry name" value="Cyclin-like"/>
    <property type="match status" value="1"/>
</dbReference>
<evidence type="ECO:0000313" key="7">
    <source>
        <dbReference type="RefSeq" id="XP_027107672.1"/>
    </source>
</evidence>
<protein>
    <submittedName>
        <fullName evidence="7 8 9 10">Cyclin-P3-1</fullName>
    </submittedName>
</protein>
<evidence type="ECO:0000256" key="4">
    <source>
        <dbReference type="SAM" id="MobiDB-lite"/>
    </source>
</evidence>
<keyword evidence="2" id="KW-0132">Cell division</keyword>
<dbReference type="InterPro" id="IPR036915">
    <property type="entry name" value="Cyclin-like_sf"/>
</dbReference>
<dbReference type="GeneID" id="113727613"/>
<dbReference type="RefSeq" id="XP_027107673.1">
    <property type="nucleotide sequence ID" value="XM_027251872.1"/>
</dbReference>
<dbReference type="Pfam" id="PF08613">
    <property type="entry name" value="Cyclin"/>
    <property type="match status" value="1"/>
</dbReference>
<evidence type="ECO:0000256" key="3">
    <source>
        <dbReference type="ARBA" id="ARBA00023306"/>
    </source>
</evidence>
<dbReference type="PANTHER" id="PTHR15615">
    <property type="match status" value="1"/>
</dbReference>
<organism evidence="6 8">
    <name type="scientific">Coffea arabica</name>
    <name type="common">Arabian coffee</name>
    <dbReference type="NCBI Taxonomy" id="13443"/>
    <lineage>
        <taxon>Eukaryota</taxon>
        <taxon>Viridiplantae</taxon>
        <taxon>Streptophyta</taxon>
        <taxon>Embryophyta</taxon>
        <taxon>Tracheophyta</taxon>
        <taxon>Spermatophyta</taxon>
        <taxon>Magnoliopsida</taxon>
        <taxon>eudicotyledons</taxon>
        <taxon>Gunneridae</taxon>
        <taxon>Pentapetalae</taxon>
        <taxon>asterids</taxon>
        <taxon>lamiids</taxon>
        <taxon>Gentianales</taxon>
        <taxon>Rubiaceae</taxon>
        <taxon>Ixoroideae</taxon>
        <taxon>Gardenieae complex</taxon>
        <taxon>Bertiereae - Coffeeae clade</taxon>
        <taxon>Coffeeae</taxon>
        <taxon>Coffea</taxon>
    </lineage>
</organism>
<evidence type="ECO:0000313" key="9">
    <source>
        <dbReference type="RefSeq" id="XP_071932375.1"/>
    </source>
</evidence>
<sequence length="226" mass="25285">MGAQAHNGRSFDPKVCSSVGGGEEYDNGTLEPPRILAILASTLEKSILKNEKLLKATNVKDVITIFHGLRAPALSIRQYIERIFKYANCSPSCFVVAYIYMERFLRQTNGYLTSLNAHRLLITCFMLAAKFVEDECYNNAYYAKVGGISTTEMNRLETKLLVAIDFRLHVSVETFDDYSFRLEDEASREQYRIERPFRLCGLGKGSNSKDGSGFAPKAAGCTCRAT</sequence>
<evidence type="ECO:0000256" key="1">
    <source>
        <dbReference type="ARBA" id="ARBA00007215"/>
    </source>
</evidence>
<dbReference type="Proteomes" id="UP001652660">
    <property type="component" value="Chromosome 2c"/>
</dbReference>
<keyword evidence="6" id="KW-1185">Reference proteome</keyword>